<reference evidence="11 12" key="1">
    <citation type="submission" date="2019-07" db="EMBL/GenBank/DDBJ databases">
        <authorList>
            <person name="Kim J.K."/>
            <person name="Cheong H.-M."/>
            <person name="Choi Y."/>
            <person name="Hwang K.J."/>
            <person name="Lee S."/>
            <person name="Choi C."/>
        </authorList>
    </citation>
    <scope>NUCLEOTIDE SEQUENCE [LARGE SCALE GENOMIC DNA]</scope>
    <source>
        <strain evidence="11 12">KS 22</strain>
    </source>
</reference>
<proteinExistence type="predicted"/>
<keyword evidence="6 11" id="KW-0418">Kinase</keyword>
<dbReference type="AlphaFoldDB" id="A0A7G5C4I4"/>
<feature type="transmembrane region" description="Helical" evidence="9">
    <location>
        <begin position="103"/>
        <end position="122"/>
    </location>
</feature>
<feature type="transmembrane region" description="Helical" evidence="9">
    <location>
        <begin position="128"/>
        <end position="149"/>
    </location>
</feature>
<dbReference type="GO" id="GO:0000160">
    <property type="term" value="P:phosphorelay signal transduction system"/>
    <property type="evidence" value="ECO:0007669"/>
    <property type="project" value="UniProtKB-KW"/>
</dbReference>
<accession>A0A7G5C4I4</accession>
<keyword evidence="8" id="KW-0902">Two-component regulatory system</keyword>
<dbReference type="PRINTS" id="PR00344">
    <property type="entry name" value="BCTRLSENSOR"/>
</dbReference>
<dbReference type="PANTHER" id="PTHR43065">
    <property type="entry name" value="SENSOR HISTIDINE KINASE"/>
    <property type="match status" value="1"/>
</dbReference>
<feature type="transmembrane region" description="Helical" evidence="9">
    <location>
        <begin position="161"/>
        <end position="182"/>
    </location>
</feature>
<dbReference type="EC" id="2.7.13.3" evidence="2"/>
<dbReference type="GO" id="GO:0004673">
    <property type="term" value="F:protein histidine kinase activity"/>
    <property type="evidence" value="ECO:0007669"/>
    <property type="project" value="UniProtKB-EC"/>
</dbReference>
<keyword evidence="9" id="KW-0812">Transmembrane</keyword>
<keyword evidence="7" id="KW-0067">ATP-binding</keyword>
<dbReference type="InterPro" id="IPR004358">
    <property type="entry name" value="Sig_transdc_His_kin-like_C"/>
</dbReference>
<dbReference type="PROSITE" id="PS50109">
    <property type="entry name" value="HIS_KIN"/>
    <property type="match status" value="1"/>
</dbReference>
<evidence type="ECO:0000256" key="8">
    <source>
        <dbReference type="ARBA" id="ARBA00023012"/>
    </source>
</evidence>
<evidence type="ECO:0000256" key="4">
    <source>
        <dbReference type="ARBA" id="ARBA00022679"/>
    </source>
</evidence>
<sequence>MLVVWIALWSVALILCLADPRSSVNRTLSAVALFGGAGALAATLDNVFIPYLQVNHPHQRVEDILYTLQAGSSLACNYGLPYSFLLFAMAYNPSNMTSKTQRIIQLALLIPIVLCVLFTPPYNEYRPISHSIVVWWAVPYIVAGTYFVLSRKSRHFSLSHSHWIICLAVLPPVLFAMAMNYILPSFGKLNMWKYNVWAVLIAVAVFLIGLFTYGFLGLRIFIDRRRLDSTLRAVTSGTAILHHAIKNDVGKMRLFTEKMKAYAESTNQPELLEDIRVVQSASHHIQDMISRVHRRTEDLEIQPREVELGSLLRETVKGHEPSMGKIKLHFTVAGGWRCRLDPAQVGEALNNVISNAIEAMGGEGNLFVSLREGKKELTVEVRDTGAGMDKAQSSRAFEPFYTTKSGKEANFGLGLPYAYYVMRKHGGSLHIRSKPGIGTRVYFIFSKKSVGAVKVPKLENALVEGGAGHG</sequence>
<keyword evidence="4" id="KW-0808">Transferase</keyword>
<organism evidence="11 12">
    <name type="scientific">Cohnella cholangitidis</name>
    <dbReference type="NCBI Taxonomy" id="2598458"/>
    <lineage>
        <taxon>Bacteria</taxon>
        <taxon>Bacillati</taxon>
        <taxon>Bacillota</taxon>
        <taxon>Bacilli</taxon>
        <taxon>Bacillales</taxon>
        <taxon>Paenibacillaceae</taxon>
        <taxon>Cohnella</taxon>
    </lineage>
</organism>
<evidence type="ECO:0000259" key="10">
    <source>
        <dbReference type="PROSITE" id="PS50109"/>
    </source>
</evidence>
<dbReference type="SMART" id="SM00387">
    <property type="entry name" value="HATPase_c"/>
    <property type="match status" value="1"/>
</dbReference>
<dbReference type="SUPFAM" id="SSF55874">
    <property type="entry name" value="ATPase domain of HSP90 chaperone/DNA topoisomerase II/histidine kinase"/>
    <property type="match status" value="1"/>
</dbReference>
<keyword evidence="9" id="KW-1133">Transmembrane helix</keyword>
<evidence type="ECO:0000256" key="1">
    <source>
        <dbReference type="ARBA" id="ARBA00000085"/>
    </source>
</evidence>
<dbReference type="Gene3D" id="3.30.565.10">
    <property type="entry name" value="Histidine kinase-like ATPase, C-terminal domain"/>
    <property type="match status" value="1"/>
</dbReference>
<gene>
    <name evidence="11" type="ORF">FPL14_25335</name>
</gene>
<evidence type="ECO:0000256" key="2">
    <source>
        <dbReference type="ARBA" id="ARBA00012438"/>
    </source>
</evidence>
<dbReference type="Pfam" id="PF02518">
    <property type="entry name" value="HATPase_c"/>
    <property type="match status" value="1"/>
</dbReference>
<evidence type="ECO:0000256" key="9">
    <source>
        <dbReference type="SAM" id="Phobius"/>
    </source>
</evidence>
<keyword evidence="5" id="KW-0547">Nucleotide-binding</keyword>
<protein>
    <recommendedName>
        <fullName evidence="2">histidine kinase</fullName>
        <ecNumber evidence="2">2.7.13.3</ecNumber>
    </recommendedName>
</protein>
<keyword evidence="12" id="KW-1185">Reference proteome</keyword>
<dbReference type="GO" id="GO:0005524">
    <property type="term" value="F:ATP binding"/>
    <property type="evidence" value="ECO:0007669"/>
    <property type="project" value="UniProtKB-KW"/>
</dbReference>
<feature type="transmembrane region" description="Helical" evidence="9">
    <location>
        <begin position="194"/>
        <end position="216"/>
    </location>
</feature>
<evidence type="ECO:0000256" key="3">
    <source>
        <dbReference type="ARBA" id="ARBA00022553"/>
    </source>
</evidence>
<dbReference type="CDD" id="cd00075">
    <property type="entry name" value="HATPase"/>
    <property type="match status" value="1"/>
</dbReference>
<dbReference type="InterPro" id="IPR005467">
    <property type="entry name" value="His_kinase_dom"/>
</dbReference>
<name>A0A7G5C4I4_9BACL</name>
<comment type="catalytic activity">
    <reaction evidence="1">
        <text>ATP + protein L-histidine = ADP + protein N-phospho-L-histidine.</text>
        <dbReference type="EC" id="2.7.13.3"/>
    </reaction>
</comment>
<evidence type="ECO:0000313" key="12">
    <source>
        <dbReference type="Proteomes" id="UP000515679"/>
    </source>
</evidence>
<keyword evidence="9" id="KW-0472">Membrane</keyword>
<dbReference type="InterPro" id="IPR036890">
    <property type="entry name" value="HATPase_C_sf"/>
</dbReference>
<evidence type="ECO:0000256" key="6">
    <source>
        <dbReference type="ARBA" id="ARBA00022777"/>
    </source>
</evidence>
<evidence type="ECO:0000313" key="11">
    <source>
        <dbReference type="EMBL" id="QMV44118.1"/>
    </source>
</evidence>
<feature type="domain" description="Histidine kinase" evidence="10">
    <location>
        <begin position="240"/>
        <end position="449"/>
    </location>
</feature>
<evidence type="ECO:0000256" key="7">
    <source>
        <dbReference type="ARBA" id="ARBA00022840"/>
    </source>
</evidence>
<dbReference type="EMBL" id="CP041969">
    <property type="protein sequence ID" value="QMV44118.1"/>
    <property type="molecule type" value="Genomic_DNA"/>
</dbReference>
<dbReference type="RefSeq" id="WP_182300352.1">
    <property type="nucleotide sequence ID" value="NZ_CP041969.1"/>
</dbReference>
<dbReference type="Proteomes" id="UP000515679">
    <property type="component" value="Chromosome"/>
</dbReference>
<feature type="transmembrane region" description="Helical" evidence="9">
    <location>
        <begin position="28"/>
        <end position="52"/>
    </location>
</feature>
<dbReference type="PANTHER" id="PTHR43065:SF10">
    <property type="entry name" value="PEROXIDE STRESS-ACTIVATED HISTIDINE KINASE MAK3"/>
    <property type="match status" value="1"/>
</dbReference>
<dbReference type="InterPro" id="IPR003594">
    <property type="entry name" value="HATPase_dom"/>
</dbReference>
<evidence type="ECO:0000256" key="5">
    <source>
        <dbReference type="ARBA" id="ARBA00022741"/>
    </source>
</evidence>
<keyword evidence="3" id="KW-0597">Phosphoprotein</keyword>
<dbReference type="KEGG" id="cchl:FPL14_25335"/>